<dbReference type="Proteomes" id="UP000035722">
    <property type="component" value="Unassembled WGS sequence"/>
</dbReference>
<accession>A0A024H0R7</accession>
<organism evidence="1 2">
    <name type="scientific">Pseudarthrobacter siccitolerans</name>
    <dbReference type="NCBI Taxonomy" id="861266"/>
    <lineage>
        <taxon>Bacteria</taxon>
        <taxon>Bacillati</taxon>
        <taxon>Actinomycetota</taxon>
        <taxon>Actinomycetes</taxon>
        <taxon>Micrococcales</taxon>
        <taxon>Micrococcaceae</taxon>
        <taxon>Pseudarthrobacter</taxon>
    </lineage>
</organism>
<reference evidence="2" key="1">
    <citation type="journal article" date="2014" name="Genome Announc.">
        <title>Genome Sequence of Arthrobacter siccitolerans 4J27, a Xeroprotectant-Producing Desiccation-Tolerant Microorganism.</title>
        <authorList>
            <person name="Manzanera M."/>
            <person name="Santa-Cruz-Calvo L."/>
            <person name="Vilchez J.I."/>
            <person name="Garcia-Fontana C."/>
            <person name="Silva-Castro G.A."/>
            <person name="Calvo C."/>
            <person name="Gonzalez-Lopez J."/>
        </authorList>
    </citation>
    <scope>NUCLEOTIDE SEQUENCE [LARGE SCALE GENOMIC DNA]</scope>
    <source>
        <strain evidence="2">4J27</strain>
    </source>
</reference>
<name>A0A024H0R7_9MICC</name>
<protein>
    <submittedName>
        <fullName evidence="1">Uncharacterized protein</fullName>
    </submittedName>
</protein>
<dbReference type="AlphaFoldDB" id="A0A024H0R7"/>
<dbReference type="EMBL" id="CAQI01000036">
    <property type="protein sequence ID" value="CCQ45447.1"/>
    <property type="molecule type" value="Genomic_DNA"/>
</dbReference>
<dbReference type="STRING" id="861266.ARTSIC4J27_1389"/>
<gene>
    <name evidence="1" type="ORF">ARTSIC4J27_1389</name>
</gene>
<sequence>MQQKTGSGWQITTDTSGPMMIALYIRDAAGLDGAGHPALSHAAPKIRHADHSHLTADVGGLGVLKTEWEAWWEQLLKAHPQTSPELSPPEFEAFGNSPALQRVLQAHFGSALTWARERRSEYAELEAERAANGADQLLEDMVDDRLMEVGRNARDFKLTIIELPLNEQRAWYLEPDKIIMSHQLMGQPELFRSYVQPVVEILV</sequence>
<dbReference type="OrthoDB" id="4943423at2"/>
<evidence type="ECO:0000313" key="2">
    <source>
        <dbReference type="Proteomes" id="UP000035722"/>
    </source>
</evidence>
<evidence type="ECO:0000313" key="1">
    <source>
        <dbReference type="EMBL" id="CCQ45447.1"/>
    </source>
</evidence>
<comment type="caution">
    <text evidence="1">The sequence shown here is derived from an EMBL/GenBank/DDBJ whole genome shotgun (WGS) entry which is preliminary data.</text>
</comment>
<proteinExistence type="predicted"/>
<dbReference type="RefSeq" id="WP_050054442.1">
    <property type="nucleotide sequence ID" value="NZ_CAQI01000036.1"/>
</dbReference>
<keyword evidence="2" id="KW-1185">Reference proteome</keyword>